<accession>A0ABV8U5P7</accession>
<comment type="catalytic activity">
    <reaction evidence="7">
        <text>D-ribose 5-phosphate + ATP = 5-phospho-alpha-D-ribose 1-diphosphate + AMP + H(+)</text>
        <dbReference type="Rhea" id="RHEA:15609"/>
        <dbReference type="ChEBI" id="CHEBI:15378"/>
        <dbReference type="ChEBI" id="CHEBI:30616"/>
        <dbReference type="ChEBI" id="CHEBI:58017"/>
        <dbReference type="ChEBI" id="CHEBI:78346"/>
        <dbReference type="ChEBI" id="CHEBI:456215"/>
        <dbReference type="EC" id="2.7.6.1"/>
    </reaction>
</comment>
<evidence type="ECO:0000313" key="11">
    <source>
        <dbReference type="EMBL" id="MFC4346517.1"/>
    </source>
</evidence>
<dbReference type="Pfam" id="PF00156">
    <property type="entry name" value="Pribosyltran"/>
    <property type="match status" value="1"/>
</dbReference>
<keyword evidence="4" id="KW-0547">Nucleotide-binding</keyword>
<dbReference type="Proteomes" id="UP001595776">
    <property type="component" value="Unassembled WGS sequence"/>
</dbReference>
<dbReference type="InterPro" id="IPR005946">
    <property type="entry name" value="Rib-P_diPkinase"/>
</dbReference>
<evidence type="ECO:0000256" key="1">
    <source>
        <dbReference type="ARBA" id="ARBA00013247"/>
    </source>
</evidence>
<evidence type="ECO:0000256" key="6">
    <source>
        <dbReference type="ARBA" id="ARBA00022840"/>
    </source>
</evidence>
<evidence type="ECO:0000256" key="4">
    <source>
        <dbReference type="ARBA" id="ARBA00022741"/>
    </source>
</evidence>
<evidence type="ECO:0000256" key="8">
    <source>
        <dbReference type="RuleBase" id="RU004324"/>
    </source>
</evidence>
<evidence type="ECO:0000259" key="9">
    <source>
        <dbReference type="Pfam" id="PF00156"/>
    </source>
</evidence>
<dbReference type="InterPro" id="IPR000836">
    <property type="entry name" value="PRTase_dom"/>
</dbReference>
<dbReference type="PANTHER" id="PTHR10210:SF32">
    <property type="entry name" value="RIBOSE-PHOSPHATE PYROPHOSPHOKINASE 2"/>
    <property type="match status" value="1"/>
</dbReference>
<keyword evidence="6" id="KW-0067">ATP-binding</keyword>
<dbReference type="InterPro" id="IPR029099">
    <property type="entry name" value="Pribosyltran_N"/>
</dbReference>
<name>A0ABV8U5P7_9PROT</name>
<organism evidence="11 12">
    <name type="scientific">Kordiimonas lipolytica</name>
    <dbReference type="NCBI Taxonomy" id="1662421"/>
    <lineage>
        <taxon>Bacteria</taxon>
        <taxon>Pseudomonadati</taxon>
        <taxon>Pseudomonadota</taxon>
        <taxon>Alphaproteobacteria</taxon>
        <taxon>Kordiimonadales</taxon>
        <taxon>Kordiimonadaceae</taxon>
        <taxon>Kordiimonas</taxon>
    </lineage>
</organism>
<dbReference type="NCBIfam" id="TIGR01251">
    <property type="entry name" value="ribP_PPkin"/>
    <property type="match status" value="1"/>
</dbReference>
<dbReference type="PANTHER" id="PTHR10210">
    <property type="entry name" value="RIBOSE-PHOSPHATE DIPHOSPHOKINASE FAMILY MEMBER"/>
    <property type="match status" value="1"/>
</dbReference>
<dbReference type="SUPFAM" id="SSF53271">
    <property type="entry name" value="PRTase-like"/>
    <property type="match status" value="2"/>
</dbReference>
<protein>
    <recommendedName>
        <fullName evidence="1">ribose-phosphate diphosphokinase</fullName>
        <ecNumber evidence="1">2.7.6.1</ecNumber>
    </recommendedName>
</protein>
<keyword evidence="12" id="KW-1185">Reference proteome</keyword>
<keyword evidence="3 8" id="KW-0545">Nucleotide biosynthesis</keyword>
<comment type="similarity">
    <text evidence="8">Belongs to the ribose-phosphate pyrophosphokinase family.</text>
</comment>
<evidence type="ECO:0000313" key="12">
    <source>
        <dbReference type="Proteomes" id="UP001595776"/>
    </source>
</evidence>
<keyword evidence="2" id="KW-0808">Transferase</keyword>
<reference evidence="12" key="1">
    <citation type="journal article" date="2019" name="Int. J. Syst. Evol. Microbiol.">
        <title>The Global Catalogue of Microorganisms (GCM) 10K type strain sequencing project: providing services to taxonomists for standard genome sequencing and annotation.</title>
        <authorList>
            <consortium name="The Broad Institute Genomics Platform"/>
            <consortium name="The Broad Institute Genome Sequencing Center for Infectious Disease"/>
            <person name="Wu L."/>
            <person name="Ma J."/>
        </authorList>
    </citation>
    <scope>NUCLEOTIDE SEQUENCE [LARGE SCALE GENOMIC DNA]</scope>
    <source>
        <strain evidence="12">CGMCC 1.15304</strain>
    </source>
</reference>
<dbReference type="EC" id="2.7.6.1" evidence="1"/>
<evidence type="ECO:0000256" key="3">
    <source>
        <dbReference type="ARBA" id="ARBA00022727"/>
    </source>
</evidence>
<evidence type="ECO:0000256" key="5">
    <source>
        <dbReference type="ARBA" id="ARBA00022777"/>
    </source>
</evidence>
<dbReference type="RefSeq" id="WP_068150176.1">
    <property type="nucleotide sequence ID" value="NZ_JBHSCR010000001.1"/>
</dbReference>
<dbReference type="SMART" id="SM01400">
    <property type="entry name" value="Pribosyltran_N"/>
    <property type="match status" value="1"/>
</dbReference>
<keyword evidence="5" id="KW-0418">Kinase</keyword>
<dbReference type="InterPro" id="IPR029057">
    <property type="entry name" value="PRTase-like"/>
</dbReference>
<dbReference type="CDD" id="cd06223">
    <property type="entry name" value="PRTases_typeI"/>
    <property type="match status" value="1"/>
</dbReference>
<evidence type="ECO:0000256" key="2">
    <source>
        <dbReference type="ARBA" id="ARBA00022679"/>
    </source>
</evidence>
<evidence type="ECO:0000256" key="7">
    <source>
        <dbReference type="ARBA" id="ARBA00049535"/>
    </source>
</evidence>
<sequence length="301" mass="32679">MGFIYYALPGAETLAKDLAHRAQAKVGSLEVHQFPDGEIYVRAHTPCRDQRVVLVADLARPDRSALPLLFAADLMHDLGAEDVGLVAPYLAYMRQDKRFHEGEAITSASFAKLVNNALDWMITVDPHLHRRKSLSEIYSIPASALHAAPVIGDWIAHNVPDALLVGPDGESEQWVKAVAEVADMPFIVLTKVRHGDRDVEVSVPHADRWHDRTPVLVDDIISTARTMIETISHLKNAGMKPPVCIGVHAIFAGDGYEVLKNSGASRIVTCNAVPHSTNAIDLTGLIASGMQALLSTKQGVS</sequence>
<dbReference type="EMBL" id="JBHSCR010000001">
    <property type="protein sequence ID" value="MFC4346517.1"/>
    <property type="molecule type" value="Genomic_DNA"/>
</dbReference>
<dbReference type="Pfam" id="PF13793">
    <property type="entry name" value="Pribosyltran_N"/>
    <property type="match status" value="1"/>
</dbReference>
<dbReference type="Gene3D" id="3.40.50.2020">
    <property type="match status" value="2"/>
</dbReference>
<feature type="domain" description="Ribose-phosphate pyrophosphokinase N-terminal" evidence="10">
    <location>
        <begin position="11"/>
        <end position="116"/>
    </location>
</feature>
<dbReference type="NCBIfam" id="NF005537">
    <property type="entry name" value="PRK07199.1"/>
    <property type="match status" value="1"/>
</dbReference>
<comment type="caution">
    <text evidence="11">The sequence shown here is derived from an EMBL/GenBank/DDBJ whole genome shotgun (WGS) entry which is preliminary data.</text>
</comment>
<feature type="domain" description="Phosphoribosyltransferase" evidence="9">
    <location>
        <begin position="134"/>
        <end position="274"/>
    </location>
</feature>
<proteinExistence type="inferred from homology"/>
<gene>
    <name evidence="11" type="ORF">ACFO5Q_01495</name>
</gene>
<evidence type="ECO:0000259" key="10">
    <source>
        <dbReference type="Pfam" id="PF13793"/>
    </source>
</evidence>